<keyword evidence="12" id="KW-1185">Reference proteome</keyword>
<feature type="region of interest" description="Disordered" evidence="8">
    <location>
        <begin position="478"/>
        <end position="497"/>
    </location>
</feature>
<dbReference type="GO" id="GO:0006508">
    <property type="term" value="P:proteolysis"/>
    <property type="evidence" value="ECO:0007669"/>
    <property type="project" value="UniProtKB-KW"/>
</dbReference>
<proteinExistence type="inferred from homology"/>
<keyword evidence="3" id="KW-0645">Protease</keyword>
<evidence type="ECO:0000256" key="9">
    <source>
        <dbReference type="SAM" id="SignalP"/>
    </source>
</evidence>
<evidence type="ECO:0000313" key="12">
    <source>
        <dbReference type="Proteomes" id="UP001172673"/>
    </source>
</evidence>
<feature type="signal peptide" evidence="9">
    <location>
        <begin position="1"/>
        <end position="17"/>
    </location>
</feature>
<dbReference type="GO" id="GO:0004190">
    <property type="term" value="F:aspartic-type endopeptidase activity"/>
    <property type="evidence" value="ECO:0007669"/>
    <property type="project" value="UniProtKB-KW"/>
</dbReference>
<feature type="active site" evidence="7">
    <location>
        <position position="80"/>
    </location>
</feature>
<dbReference type="SUPFAM" id="SSF50630">
    <property type="entry name" value="Acid proteases"/>
    <property type="match status" value="1"/>
</dbReference>
<keyword evidence="5" id="KW-0064">Aspartyl protease</keyword>
<evidence type="ECO:0000256" key="4">
    <source>
        <dbReference type="ARBA" id="ARBA00022729"/>
    </source>
</evidence>
<dbReference type="Pfam" id="PF00026">
    <property type="entry name" value="Asp"/>
    <property type="match status" value="1"/>
</dbReference>
<evidence type="ECO:0000256" key="2">
    <source>
        <dbReference type="ARBA" id="ARBA00007447"/>
    </source>
</evidence>
<dbReference type="AlphaFoldDB" id="A0AA38X7F7"/>
<dbReference type="PRINTS" id="PR00792">
    <property type="entry name" value="PEPSIN"/>
</dbReference>
<dbReference type="InterPro" id="IPR001461">
    <property type="entry name" value="Aspartic_peptidase_A1"/>
</dbReference>
<sequence length="520" mass="53949">MLLKLSYVLAYACVAHAADGFVKVDFQKEYRNKRLAKRDIPDEDLDEGITLGIQNTASHEVYWLEMDIGTPPQSFRLQLDTGSSDIWVPASNTSTCQNGEDGNCPGGSFDPEASSTFQVVGEPGSFSIEYGDGTNDAGDFFTDVVTVGESTFPAGILGMGIATTIGDGPVLENDGHGLVGVGYQANSNAFYYLSSDNYTAPTIVQAMVQNGDIDREAYSLYLNTQESGKGAIIFGGVDPTKYEGDLVVLPVLKNPNQVTDYSHFELALTGIAVSDENGETLLTPTDFAAPVILDSGTTSQVIPQSVYDQINGGLGIYEGYVPCQYAKSSAAIIYYFGGEGGPSIKVPLNALMWPADGSEYNDGTPACQVLVGPGDAGEPLLLGDSFMRSGYFVYDLENNLVAIAQAKLNVTDEAITAIPSGTEIPGATSTNTFVFEATAVTTELSPLTSSGVTPTGDSLPTPTFALGSAATVLTSGSGSTGGAGASATSTGASDNSARSSSAATGLGLIGSVVAMLCLLI</sequence>
<dbReference type="EMBL" id="JAPDRK010000010">
    <property type="protein sequence ID" value="KAJ9608164.1"/>
    <property type="molecule type" value="Genomic_DNA"/>
</dbReference>
<feature type="chain" id="PRO_5041278065" description="Peptidase A1 domain-containing protein" evidence="9">
    <location>
        <begin position="18"/>
        <end position="520"/>
    </location>
</feature>
<keyword evidence="4 9" id="KW-0732">Signal</keyword>
<feature type="active site" evidence="7">
    <location>
        <position position="294"/>
    </location>
</feature>
<reference evidence="11" key="1">
    <citation type="submission" date="2022-10" db="EMBL/GenBank/DDBJ databases">
        <title>Culturing micro-colonial fungi from biological soil crusts in the Mojave desert and describing Neophaeococcomyces mojavensis, and introducing the new genera and species Taxawa tesnikishii.</title>
        <authorList>
            <person name="Kurbessoian T."/>
            <person name="Stajich J.E."/>
        </authorList>
    </citation>
    <scope>NUCLEOTIDE SEQUENCE</scope>
    <source>
        <strain evidence="11">TK_41</strain>
    </source>
</reference>
<evidence type="ECO:0000256" key="7">
    <source>
        <dbReference type="PIRSR" id="PIRSR601461-1"/>
    </source>
</evidence>
<dbReference type="CDD" id="cd05474">
    <property type="entry name" value="SAP_like"/>
    <property type="match status" value="1"/>
</dbReference>
<dbReference type="InterPro" id="IPR033121">
    <property type="entry name" value="PEPTIDASE_A1"/>
</dbReference>
<dbReference type="Proteomes" id="UP001172673">
    <property type="component" value="Unassembled WGS sequence"/>
</dbReference>
<organism evidence="11 12">
    <name type="scientific">Cladophialophora chaetospira</name>
    <dbReference type="NCBI Taxonomy" id="386627"/>
    <lineage>
        <taxon>Eukaryota</taxon>
        <taxon>Fungi</taxon>
        <taxon>Dikarya</taxon>
        <taxon>Ascomycota</taxon>
        <taxon>Pezizomycotina</taxon>
        <taxon>Eurotiomycetes</taxon>
        <taxon>Chaetothyriomycetidae</taxon>
        <taxon>Chaetothyriales</taxon>
        <taxon>Herpotrichiellaceae</taxon>
        <taxon>Cladophialophora</taxon>
    </lineage>
</organism>
<gene>
    <name evidence="11" type="ORF">H2200_007152</name>
</gene>
<comment type="similarity">
    <text evidence="2">Belongs to the peptidase A1 family.</text>
</comment>
<dbReference type="GO" id="GO:0005886">
    <property type="term" value="C:plasma membrane"/>
    <property type="evidence" value="ECO:0007669"/>
    <property type="project" value="UniProtKB-SubCell"/>
</dbReference>
<feature type="compositionally biased region" description="Low complexity" evidence="8">
    <location>
        <begin position="485"/>
        <end position="497"/>
    </location>
</feature>
<evidence type="ECO:0000259" key="10">
    <source>
        <dbReference type="PROSITE" id="PS51767"/>
    </source>
</evidence>
<dbReference type="Gene3D" id="2.40.70.10">
    <property type="entry name" value="Acid Proteases"/>
    <property type="match status" value="2"/>
</dbReference>
<dbReference type="PROSITE" id="PS51767">
    <property type="entry name" value="PEPTIDASE_A1"/>
    <property type="match status" value="1"/>
</dbReference>
<name>A0AA38X7F7_9EURO</name>
<comment type="subcellular location">
    <subcellularLocation>
        <location evidence="1">Cell membrane</location>
        <topology evidence="1">Lipid-anchor</topology>
        <topology evidence="1">GPI-anchor</topology>
    </subcellularLocation>
</comment>
<dbReference type="InterPro" id="IPR021109">
    <property type="entry name" value="Peptidase_aspartic_dom_sf"/>
</dbReference>
<evidence type="ECO:0000313" key="11">
    <source>
        <dbReference type="EMBL" id="KAJ9608164.1"/>
    </source>
</evidence>
<evidence type="ECO:0000256" key="5">
    <source>
        <dbReference type="ARBA" id="ARBA00022750"/>
    </source>
</evidence>
<evidence type="ECO:0000256" key="1">
    <source>
        <dbReference type="ARBA" id="ARBA00004609"/>
    </source>
</evidence>
<evidence type="ECO:0000256" key="8">
    <source>
        <dbReference type="SAM" id="MobiDB-lite"/>
    </source>
</evidence>
<keyword evidence="6" id="KW-0378">Hydrolase</keyword>
<dbReference type="PANTHER" id="PTHR47966:SF65">
    <property type="entry name" value="ASPARTIC-TYPE ENDOPEPTIDASE"/>
    <property type="match status" value="1"/>
</dbReference>
<dbReference type="InterPro" id="IPR033876">
    <property type="entry name" value="SAP-like"/>
</dbReference>
<comment type="caution">
    <text evidence="11">The sequence shown here is derived from an EMBL/GenBank/DDBJ whole genome shotgun (WGS) entry which is preliminary data.</text>
</comment>
<feature type="domain" description="Peptidase A1" evidence="10">
    <location>
        <begin position="62"/>
        <end position="404"/>
    </location>
</feature>
<dbReference type="PANTHER" id="PTHR47966">
    <property type="entry name" value="BETA-SITE APP-CLEAVING ENZYME, ISOFORM A-RELATED"/>
    <property type="match status" value="1"/>
</dbReference>
<evidence type="ECO:0000256" key="3">
    <source>
        <dbReference type="ARBA" id="ARBA00022670"/>
    </source>
</evidence>
<protein>
    <recommendedName>
        <fullName evidence="10">Peptidase A1 domain-containing protein</fullName>
    </recommendedName>
</protein>
<accession>A0AA38X7F7</accession>
<evidence type="ECO:0000256" key="6">
    <source>
        <dbReference type="ARBA" id="ARBA00022801"/>
    </source>
</evidence>